<evidence type="ECO:0000313" key="3">
    <source>
        <dbReference type="Proteomes" id="UP000198929"/>
    </source>
</evidence>
<feature type="chain" id="PRO_5011629070" evidence="1">
    <location>
        <begin position="33"/>
        <end position="454"/>
    </location>
</feature>
<dbReference type="RefSeq" id="WP_231910123.1">
    <property type="nucleotide sequence ID" value="NZ_CP047199.1"/>
</dbReference>
<protein>
    <submittedName>
        <fullName evidence="2">Secretory lipase</fullName>
    </submittedName>
</protein>
<dbReference type="PANTHER" id="PTHR34853:SF1">
    <property type="entry name" value="LIPASE 5"/>
    <property type="match status" value="1"/>
</dbReference>
<dbReference type="SUPFAM" id="SSF53474">
    <property type="entry name" value="alpha/beta-Hydrolases"/>
    <property type="match status" value="1"/>
</dbReference>
<dbReference type="InterPro" id="IPR029058">
    <property type="entry name" value="AB_hydrolase_fold"/>
</dbReference>
<sequence length="454" mass="47761">MLKNRRKARNQWLSCAAASVVILAGAPTPAGAEISQPFLTQSHDPVLPAPQAQSSYVDSGVAWQDPFYLPPEEIPAPGTLIRTQPAPQLLNILGPDFPGYAEKILYSSTTIHGDPVAVSGFIIEPANPWQGNGPQPTVVFAPGTRGAGDACAPSKGPGLQGQYDPVHQALGINYELAFYQAASLLGMRVVVTDYIGLGTPGQHTYVLHTEEAHAVLDAARATTQPGQPVGFYGYSQGGGAVAAAAEQHATYAPGINLVGTYSGAAPADMIEVMNGVDNSMIVSVLGFAYHGWGERFPFFSEAFDAIANDRGRQFIASTKDACIVDSALQWAMTDTSTLTTTGESFTQAAFRDPRVIELLESQKLGQRPLATPIMVATGGNDDLVPSPQTTQMARDYCAQGATVTYLDEGVAALTPGAKLGLNHAGGMFTQALPAASWLRDRFNGVAAPNHCGAF</sequence>
<dbReference type="STRING" id="1121357.SAMN05661109_02124"/>
<dbReference type="AlphaFoldDB" id="A0A1H9V8Z3"/>
<name>A0A1H9V8Z3_9CORY</name>
<proteinExistence type="predicted"/>
<feature type="signal peptide" evidence="1">
    <location>
        <begin position="1"/>
        <end position="32"/>
    </location>
</feature>
<accession>A0A1H9V8Z3</accession>
<evidence type="ECO:0000313" key="2">
    <source>
        <dbReference type="EMBL" id="SES17723.1"/>
    </source>
</evidence>
<dbReference type="Gene3D" id="1.10.260.130">
    <property type="match status" value="1"/>
</dbReference>
<dbReference type="PANTHER" id="PTHR34853">
    <property type="match status" value="1"/>
</dbReference>
<keyword evidence="1" id="KW-0732">Signal</keyword>
<dbReference type="Gene3D" id="3.40.50.1820">
    <property type="entry name" value="alpha/beta hydrolase"/>
    <property type="match status" value="1"/>
</dbReference>
<keyword evidence="3" id="KW-1185">Reference proteome</keyword>
<gene>
    <name evidence="2" type="ORF">SAMN05661109_02124</name>
</gene>
<dbReference type="GO" id="GO:0016042">
    <property type="term" value="P:lipid catabolic process"/>
    <property type="evidence" value="ECO:0007669"/>
    <property type="project" value="InterPro"/>
</dbReference>
<dbReference type="Pfam" id="PF03583">
    <property type="entry name" value="LIP"/>
    <property type="match status" value="1"/>
</dbReference>
<dbReference type="GO" id="GO:0004806">
    <property type="term" value="F:triacylglycerol lipase activity"/>
    <property type="evidence" value="ECO:0007669"/>
    <property type="project" value="InterPro"/>
</dbReference>
<reference evidence="3" key="1">
    <citation type="submission" date="2016-10" db="EMBL/GenBank/DDBJ databases">
        <authorList>
            <person name="Varghese N."/>
            <person name="Submissions S."/>
        </authorList>
    </citation>
    <scope>NUCLEOTIDE SEQUENCE [LARGE SCALE GENOMIC DNA]</scope>
    <source>
        <strain evidence="3">DSM 20524</strain>
    </source>
</reference>
<dbReference type="Proteomes" id="UP000198929">
    <property type="component" value="Unassembled WGS sequence"/>
</dbReference>
<dbReference type="EMBL" id="FOGQ01000010">
    <property type="protein sequence ID" value="SES17723.1"/>
    <property type="molecule type" value="Genomic_DNA"/>
</dbReference>
<dbReference type="PIRSF" id="PIRSF029171">
    <property type="entry name" value="Esterase_LipA"/>
    <property type="match status" value="1"/>
</dbReference>
<dbReference type="InterPro" id="IPR005152">
    <property type="entry name" value="Lipase_secreted"/>
</dbReference>
<organism evidence="2 3">
    <name type="scientific">Corynebacterium cystitidis DSM 20524</name>
    <dbReference type="NCBI Taxonomy" id="1121357"/>
    <lineage>
        <taxon>Bacteria</taxon>
        <taxon>Bacillati</taxon>
        <taxon>Actinomycetota</taxon>
        <taxon>Actinomycetes</taxon>
        <taxon>Mycobacteriales</taxon>
        <taxon>Corynebacteriaceae</taxon>
        <taxon>Corynebacterium</taxon>
    </lineage>
</organism>
<evidence type="ECO:0000256" key="1">
    <source>
        <dbReference type="SAM" id="SignalP"/>
    </source>
</evidence>